<dbReference type="Proteomes" id="UP001241377">
    <property type="component" value="Unassembled WGS sequence"/>
</dbReference>
<sequence>MAPPVDQDALLTLLCNQTIANIAFLKTHSLIHNTPALDSVQHDLQNALNEVKTRTSFASLNVSTDDYRQQSSAVGGTSTTTLYPSATASNDSNATLIPTYGQTEVPPRLPSRSHSERNLNCAVALWDYSGGSNDDLTFAVHDVIIIDEEVNADWYKGHLESNPSRTGFFPSNYVRKEPARPNEPQRFLAPPSQNSSAIPQPSYQPGPNPHQSGYGQPAPMGGYVSYPNQQHQGNYNAPPPLHPGSQDQLALAPAPYTQGAMTTTAVTPGGTNAVVTNTETGKKSRFKLKPGSMGSTVRSLALQALSCYKTLSHHVHDSSPIALLVVLASAPERA</sequence>
<keyword evidence="2" id="KW-1185">Reference proteome</keyword>
<protein>
    <submittedName>
        <fullName evidence="1">Uncharacterized protein</fullName>
    </submittedName>
</protein>
<dbReference type="EMBL" id="JASBWR010000007">
    <property type="protein sequence ID" value="KAJ9111706.1"/>
    <property type="molecule type" value="Genomic_DNA"/>
</dbReference>
<name>A0ACC2WKS0_9TREE</name>
<reference evidence="1" key="1">
    <citation type="submission" date="2023-04" db="EMBL/GenBank/DDBJ databases">
        <title>Draft Genome sequencing of Naganishia species isolated from polar environments using Oxford Nanopore Technology.</title>
        <authorList>
            <person name="Leo P."/>
            <person name="Venkateswaran K."/>
        </authorList>
    </citation>
    <scope>NUCLEOTIDE SEQUENCE</scope>
    <source>
        <strain evidence="1">MNA-CCFEE 5261</strain>
    </source>
</reference>
<gene>
    <name evidence="1" type="ORF">QFC19_001066</name>
</gene>
<organism evidence="1 2">
    <name type="scientific">Naganishia cerealis</name>
    <dbReference type="NCBI Taxonomy" id="610337"/>
    <lineage>
        <taxon>Eukaryota</taxon>
        <taxon>Fungi</taxon>
        <taxon>Dikarya</taxon>
        <taxon>Basidiomycota</taxon>
        <taxon>Agaricomycotina</taxon>
        <taxon>Tremellomycetes</taxon>
        <taxon>Filobasidiales</taxon>
        <taxon>Filobasidiaceae</taxon>
        <taxon>Naganishia</taxon>
    </lineage>
</organism>
<proteinExistence type="predicted"/>
<evidence type="ECO:0000313" key="2">
    <source>
        <dbReference type="Proteomes" id="UP001241377"/>
    </source>
</evidence>
<accession>A0ACC2WKS0</accession>
<evidence type="ECO:0000313" key="1">
    <source>
        <dbReference type="EMBL" id="KAJ9111706.1"/>
    </source>
</evidence>
<comment type="caution">
    <text evidence="1">The sequence shown here is derived from an EMBL/GenBank/DDBJ whole genome shotgun (WGS) entry which is preliminary data.</text>
</comment>